<dbReference type="Gene3D" id="2.10.109.10">
    <property type="entry name" value="Umud Fragment, subunit A"/>
    <property type="match status" value="1"/>
</dbReference>
<dbReference type="Gene3D" id="1.10.260.40">
    <property type="entry name" value="lambda repressor-like DNA-binding domains"/>
    <property type="match status" value="2"/>
</dbReference>
<comment type="caution">
    <text evidence="2">The sequence shown here is derived from an EMBL/GenBank/DDBJ whole genome shotgun (WGS) entry which is preliminary data.</text>
</comment>
<evidence type="ECO:0000259" key="1">
    <source>
        <dbReference type="PROSITE" id="PS50943"/>
    </source>
</evidence>
<evidence type="ECO:0000313" key="3">
    <source>
        <dbReference type="Proteomes" id="UP000296159"/>
    </source>
</evidence>
<reference evidence="2 3" key="1">
    <citation type="submission" date="2018-04" db="EMBL/GenBank/DDBJ databases">
        <title>Brenneria corticis sp.nov.</title>
        <authorList>
            <person name="Li Y."/>
        </authorList>
    </citation>
    <scope>NUCLEOTIDE SEQUENCE [LARGE SCALE GENOMIC DNA]</scope>
    <source>
        <strain evidence="2 3">CFCC 11842</strain>
    </source>
</reference>
<gene>
    <name evidence="2" type="ORF">DDT56_23630</name>
</gene>
<dbReference type="Pfam" id="PF16452">
    <property type="entry name" value="Phage_CI_C"/>
    <property type="match status" value="1"/>
</dbReference>
<dbReference type="Proteomes" id="UP000296159">
    <property type="component" value="Unassembled WGS sequence"/>
</dbReference>
<organism evidence="2 3">
    <name type="scientific">Brenneria corticis</name>
    <dbReference type="NCBI Taxonomy" id="2173106"/>
    <lineage>
        <taxon>Bacteria</taxon>
        <taxon>Pseudomonadati</taxon>
        <taxon>Pseudomonadota</taxon>
        <taxon>Gammaproteobacteria</taxon>
        <taxon>Enterobacterales</taxon>
        <taxon>Pectobacteriaceae</taxon>
        <taxon>Brenneria</taxon>
    </lineage>
</organism>
<dbReference type="CDD" id="cd00093">
    <property type="entry name" value="HTH_XRE"/>
    <property type="match status" value="1"/>
</dbReference>
<dbReference type="AlphaFoldDB" id="A0A2U1TJQ9"/>
<dbReference type="RefSeq" id="WP_136168782.1">
    <property type="nucleotide sequence ID" value="NZ_KZ819110.1"/>
</dbReference>
<dbReference type="GO" id="GO:0045892">
    <property type="term" value="P:negative regulation of DNA-templated transcription"/>
    <property type="evidence" value="ECO:0007669"/>
    <property type="project" value="InterPro"/>
</dbReference>
<dbReference type="Pfam" id="PF07022">
    <property type="entry name" value="Phage_CI_repr"/>
    <property type="match status" value="2"/>
</dbReference>
<evidence type="ECO:0000313" key="2">
    <source>
        <dbReference type="EMBL" id="PWC09599.1"/>
    </source>
</evidence>
<dbReference type="SUPFAM" id="SSF47413">
    <property type="entry name" value="lambda repressor-like DNA-binding domains"/>
    <property type="match status" value="1"/>
</dbReference>
<dbReference type="SMART" id="SM00530">
    <property type="entry name" value="HTH_XRE"/>
    <property type="match status" value="2"/>
</dbReference>
<dbReference type="InterPro" id="IPR010982">
    <property type="entry name" value="Lambda_DNA-bd_dom_sf"/>
</dbReference>
<feature type="domain" description="HTH cro/C1-type" evidence="1">
    <location>
        <begin position="23"/>
        <end position="66"/>
    </location>
</feature>
<dbReference type="GO" id="GO:0003677">
    <property type="term" value="F:DNA binding"/>
    <property type="evidence" value="ECO:0007669"/>
    <property type="project" value="InterPro"/>
</dbReference>
<dbReference type="InterPro" id="IPR001387">
    <property type="entry name" value="Cro/C1-type_HTH"/>
</dbReference>
<dbReference type="InterPro" id="IPR032499">
    <property type="entry name" value="Phage_CI_C"/>
</dbReference>
<dbReference type="GO" id="GO:0051259">
    <property type="term" value="P:protein complex oligomerization"/>
    <property type="evidence" value="ECO:0007669"/>
    <property type="project" value="InterPro"/>
</dbReference>
<accession>A0A2U1TJQ9</accession>
<dbReference type="InterPro" id="IPR010744">
    <property type="entry name" value="Phage_CI_N"/>
</dbReference>
<sequence>MINEKGTSEEIIERLFSSYGVTSQKDLAERLGIAANNISGWTKRGSVSGNAMIKCALDTGVDLRWLVTGEVENSHLQTSDASLKGKALYDQILASGGKAVLRRMMDAYGFSTQKELGDLLGISTATISTWVRRNFFPGDVVIACALDTGVSLEWLATGKGRAAGSEKRGDLEVNTNRLIPKYRLESGEMKEAGSWSSDLSMIPANSGNLIFVDGVSSSWLVDCSASKIGNGRWLISIDGALDVFDVIRLPGNKVRLSNKSAEFECNLSDITPSGAVIFTLEKHV</sequence>
<dbReference type="PROSITE" id="PS50943">
    <property type="entry name" value="HTH_CROC1"/>
    <property type="match status" value="1"/>
</dbReference>
<keyword evidence="3" id="KW-1185">Reference proteome</keyword>
<name>A0A2U1TJQ9_9GAMM</name>
<dbReference type="EMBL" id="QDKH01000048">
    <property type="protein sequence ID" value="PWC09599.1"/>
    <property type="molecule type" value="Genomic_DNA"/>
</dbReference>
<protein>
    <submittedName>
        <fullName evidence="2">Phage repressor protein CI</fullName>
    </submittedName>
</protein>
<proteinExistence type="predicted"/>